<evidence type="ECO:0000313" key="1">
    <source>
        <dbReference type="EMBL" id="TDY67199.1"/>
    </source>
</evidence>
<keyword evidence="2" id="KW-1185">Reference proteome</keyword>
<reference evidence="1 2" key="1">
    <citation type="submission" date="2019-03" db="EMBL/GenBank/DDBJ databases">
        <title>Genomic Encyclopedia of Archaeal and Bacterial Type Strains, Phase II (KMG-II): from individual species to whole genera.</title>
        <authorList>
            <person name="Goeker M."/>
        </authorList>
    </citation>
    <scope>NUCLEOTIDE SEQUENCE [LARGE SCALE GENOMIC DNA]</scope>
    <source>
        <strain evidence="1 2">DSM 21537</strain>
    </source>
</reference>
<dbReference type="STRING" id="1193051.LEP1GSC017_1085"/>
<organism evidence="1 2">
    <name type="scientific">Leptospira meyeri</name>
    <dbReference type="NCBI Taxonomy" id="29508"/>
    <lineage>
        <taxon>Bacteria</taxon>
        <taxon>Pseudomonadati</taxon>
        <taxon>Spirochaetota</taxon>
        <taxon>Spirochaetia</taxon>
        <taxon>Leptospirales</taxon>
        <taxon>Leptospiraceae</taxon>
        <taxon>Leptospira</taxon>
    </lineage>
</organism>
<comment type="caution">
    <text evidence="1">The sequence shown here is derived from an EMBL/GenBank/DDBJ whole genome shotgun (WGS) entry which is preliminary data.</text>
</comment>
<proteinExistence type="predicted"/>
<gene>
    <name evidence="1" type="ORF">CLV96_3620</name>
</gene>
<dbReference type="EMBL" id="SORO01000004">
    <property type="protein sequence ID" value="TDY67199.1"/>
    <property type="molecule type" value="Genomic_DNA"/>
</dbReference>
<dbReference type="GeneID" id="79828881"/>
<dbReference type="AlphaFoldDB" id="A0A4R8MPG7"/>
<dbReference type="Proteomes" id="UP000294684">
    <property type="component" value="Unassembled WGS sequence"/>
</dbReference>
<name>A0A4R8MPG7_LEPME</name>
<sequence length="64" mass="7851">MKTNDMVELVLLEKQELHSSYEQGDFTAVPNEKTKFFRTFLLWQMVRFFWINVRMMVMIIKSHH</sequence>
<dbReference type="RefSeq" id="WP_004786707.1">
    <property type="nucleotide sequence ID" value="NZ_NPEB01000009.1"/>
</dbReference>
<evidence type="ECO:0000313" key="2">
    <source>
        <dbReference type="Proteomes" id="UP000294684"/>
    </source>
</evidence>
<accession>A0A4R8MPG7</accession>
<protein>
    <submittedName>
        <fullName evidence="1">Uncharacterized protein</fullName>
    </submittedName>
</protein>
<dbReference type="OrthoDB" id="341880at2"/>